<dbReference type="PANTHER" id="PTHR31221:SF283">
    <property type="entry name" value="WRKY DOMAIN-CONTAINING PROTEIN"/>
    <property type="match status" value="1"/>
</dbReference>
<evidence type="ECO:0000259" key="9">
    <source>
        <dbReference type="PROSITE" id="PS50846"/>
    </source>
</evidence>
<evidence type="ECO:0000256" key="4">
    <source>
        <dbReference type="ARBA" id="ARBA00023125"/>
    </source>
</evidence>
<dbReference type="Pfam" id="PF23598">
    <property type="entry name" value="LRR_14"/>
    <property type="match status" value="1"/>
</dbReference>
<keyword evidence="3" id="KW-0805">Transcription regulation</keyword>
<keyword evidence="4" id="KW-0238">DNA-binding</keyword>
<keyword evidence="5" id="KW-0804">Transcription</keyword>
<evidence type="ECO:0000256" key="2">
    <source>
        <dbReference type="ARBA" id="ARBA00022737"/>
    </source>
</evidence>
<evidence type="ECO:0000256" key="1">
    <source>
        <dbReference type="ARBA" id="ARBA00004123"/>
    </source>
</evidence>
<comment type="subcellular location">
    <subcellularLocation>
        <location evidence="1">Nucleus</location>
    </subcellularLocation>
</comment>
<reference evidence="10 11" key="1">
    <citation type="journal article" date="2024" name="G3 (Bethesda)">
        <title>Genome assembly of Hibiscus sabdariffa L. provides insights into metabolisms of medicinal natural products.</title>
        <authorList>
            <person name="Kim T."/>
        </authorList>
    </citation>
    <scope>NUCLEOTIDE SEQUENCE [LARGE SCALE GENOMIC DNA]</scope>
    <source>
        <strain evidence="10">TK-2024</strain>
        <tissue evidence="10">Old leaves</tissue>
    </source>
</reference>
<dbReference type="Pfam" id="PF03106">
    <property type="entry name" value="WRKY"/>
    <property type="match status" value="1"/>
</dbReference>
<protein>
    <recommendedName>
        <fullName evidence="12">WRKY domain-containing protein</fullName>
    </recommendedName>
</protein>
<dbReference type="EMBL" id="JBBPBN010000016">
    <property type="protein sequence ID" value="KAK9021289.1"/>
    <property type="molecule type" value="Genomic_DNA"/>
</dbReference>
<comment type="caution">
    <text evidence="10">The sequence shown here is derived from an EMBL/GenBank/DDBJ whole genome shotgun (WGS) entry which is preliminary data.</text>
</comment>
<evidence type="ECO:0000259" key="8">
    <source>
        <dbReference type="PROSITE" id="PS50811"/>
    </source>
</evidence>
<dbReference type="InterPro" id="IPR044810">
    <property type="entry name" value="WRKY_plant"/>
</dbReference>
<dbReference type="InterPro" id="IPR057135">
    <property type="entry name" value="At4g27190-like_LRR"/>
</dbReference>
<dbReference type="Pfam" id="PF00403">
    <property type="entry name" value="HMA"/>
    <property type="match status" value="1"/>
</dbReference>
<dbReference type="InterPro" id="IPR032675">
    <property type="entry name" value="LRR_dom_sf"/>
</dbReference>
<feature type="domain" description="WRKY" evidence="8">
    <location>
        <begin position="676"/>
        <end position="741"/>
    </location>
</feature>
<evidence type="ECO:0000256" key="5">
    <source>
        <dbReference type="ARBA" id="ARBA00023163"/>
    </source>
</evidence>
<keyword evidence="11" id="KW-1185">Reference proteome</keyword>
<dbReference type="PROSITE" id="PS50811">
    <property type="entry name" value="WRKY"/>
    <property type="match status" value="1"/>
</dbReference>
<sequence>MPDDGDCIIFFSAIMQQSESGLIELQEEDESAAKEVHLTDDKHKVPELPKYPNCSSHVALYLQGNYELTAIPPLFFLRIQVLDLSHTSIKSLPKSLPKLVALKKLLLQGCDLFMELSPQVGELNNLEELDLDETQIMDLPGEIGNLLKLRQLKVSFYHFSGKKKLKSNILIHSETISNLSQLAELSIDVNPADQRWDDCVEAVVKEVCNSKTLRTLSLYLPKFQLLDGTSLIYPSLSRFRFTVGRHKRRIISRVPSEVDAEFRNWGKCLKFVNGENIPVQIKHVLKHSTSFFLDRHATAMNLSEFGIENMKGLKFCLLAECNKMETLIDGEMNYGRNEDDQSESELDFVEDVLESLEYLSIYYMENLQSIWRGPNRFGCMSKLKFLALHTCPQLSKIFSHALLENFVNLEEIILEDCPQVTSLVSHSSVKPMVSDKTFLPSLKRLLLLYLPELVSISNGLLIAPKLEIIGCYNCPKLTSMSKMELSSKILKMIKGDCKWWEDMNWNVAGWENRPDYLMPIFSPIDTEKDVMTQLVEDKDLLGAAIQNEGQPEERVNQPDYLMHKFSPVDNEEDVLTKSAEDRGLVETTIENEDQKPGTEPQTSALVITMSELTEAPPLSPTGSPWSGDSDRCFKELDQFNLDTSKKRKCTENESKGVICSASKTTEGDRYSFRTKSDVEVLDDGFKWRKYGKKTIKGTTNPRNYYRCAAKGCSVMKRVERDSKDTIYVITTYEGIHNHESYVMELNTGKDATETVKTIRPGKDNEKDDMTQLAKDKDLFKTPIENEGQQQENAGITLVPMHDESQQSDKNTFEVSKQEVGQGQHTDNEKDDMTQWTKDKDLFETPVENQGQQQENAGITEVPMHDESQQSVSEQEEGQGQHTNKIIFEVSEQEEGQGQRTGKKIFEVSKLEESLGQHILEVLKREGQGQRIEIKAEEKRTILEKNNKGFRKIVLAVDPCDDKSKQKAMKAASGLPGVESISVDMKTKQLTVTGDVDPVHMVHKLRKICHVEIVSVGPAKESKPKKEEVKKEEGLYYSHHVTYNAYPHEFNNTDSCNVM</sequence>
<evidence type="ECO:0000256" key="7">
    <source>
        <dbReference type="SAM" id="MobiDB-lite"/>
    </source>
</evidence>
<dbReference type="PROSITE" id="PS50846">
    <property type="entry name" value="HMA_2"/>
    <property type="match status" value="1"/>
</dbReference>
<dbReference type="SUPFAM" id="SSF118290">
    <property type="entry name" value="WRKY DNA-binding domain"/>
    <property type="match status" value="1"/>
</dbReference>
<dbReference type="PANTHER" id="PTHR31221">
    <property type="entry name" value="WRKY TRANSCRIPTION FACTOR PROTEIN 1-RELATED"/>
    <property type="match status" value="1"/>
</dbReference>
<dbReference type="InterPro" id="IPR036576">
    <property type="entry name" value="WRKY_dom_sf"/>
</dbReference>
<dbReference type="InterPro" id="IPR055414">
    <property type="entry name" value="LRR_R13L4/SHOC2-like"/>
</dbReference>
<feature type="compositionally biased region" description="Polar residues" evidence="7">
    <location>
        <begin position="807"/>
        <end position="824"/>
    </location>
</feature>
<feature type="domain" description="HMA" evidence="9">
    <location>
        <begin position="949"/>
        <end position="1016"/>
    </location>
</feature>
<dbReference type="Gene3D" id="3.30.70.100">
    <property type="match status" value="1"/>
</dbReference>
<dbReference type="Pfam" id="PF23247">
    <property type="entry name" value="LRR_RPS2"/>
    <property type="match status" value="1"/>
</dbReference>
<dbReference type="Proteomes" id="UP001396334">
    <property type="component" value="Unassembled WGS sequence"/>
</dbReference>
<keyword evidence="2" id="KW-0677">Repeat</keyword>
<organism evidence="10 11">
    <name type="scientific">Hibiscus sabdariffa</name>
    <name type="common">roselle</name>
    <dbReference type="NCBI Taxonomy" id="183260"/>
    <lineage>
        <taxon>Eukaryota</taxon>
        <taxon>Viridiplantae</taxon>
        <taxon>Streptophyta</taxon>
        <taxon>Embryophyta</taxon>
        <taxon>Tracheophyta</taxon>
        <taxon>Spermatophyta</taxon>
        <taxon>Magnoliopsida</taxon>
        <taxon>eudicotyledons</taxon>
        <taxon>Gunneridae</taxon>
        <taxon>Pentapetalae</taxon>
        <taxon>rosids</taxon>
        <taxon>malvids</taxon>
        <taxon>Malvales</taxon>
        <taxon>Malvaceae</taxon>
        <taxon>Malvoideae</taxon>
        <taxon>Hibiscus</taxon>
    </lineage>
</organism>
<evidence type="ECO:0008006" key="12">
    <source>
        <dbReference type="Google" id="ProtNLM"/>
    </source>
</evidence>
<dbReference type="CDD" id="cd00371">
    <property type="entry name" value="HMA"/>
    <property type="match status" value="1"/>
</dbReference>
<evidence type="ECO:0000313" key="11">
    <source>
        <dbReference type="Proteomes" id="UP001396334"/>
    </source>
</evidence>
<dbReference type="InterPro" id="IPR036163">
    <property type="entry name" value="HMA_dom_sf"/>
</dbReference>
<dbReference type="InterPro" id="IPR006121">
    <property type="entry name" value="HMA_dom"/>
</dbReference>
<dbReference type="SUPFAM" id="SSF52058">
    <property type="entry name" value="L domain-like"/>
    <property type="match status" value="1"/>
</dbReference>
<dbReference type="InterPro" id="IPR003657">
    <property type="entry name" value="WRKY_dom"/>
</dbReference>
<evidence type="ECO:0000313" key="10">
    <source>
        <dbReference type="EMBL" id="KAK9021289.1"/>
    </source>
</evidence>
<feature type="region of interest" description="Disordered" evidence="7">
    <location>
        <begin position="802"/>
        <end position="832"/>
    </location>
</feature>
<dbReference type="Gene3D" id="3.80.10.10">
    <property type="entry name" value="Ribonuclease Inhibitor"/>
    <property type="match status" value="2"/>
</dbReference>
<keyword evidence="6" id="KW-0539">Nucleus</keyword>
<dbReference type="SMART" id="SM00774">
    <property type="entry name" value="WRKY"/>
    <property type="match status" value="1"/>
</dbReference>
<name>A0ABR2S8K5_9ROSI</name>
<evidence type="ECO:0000256" key="3">
    <source>
        <dbReference type="ARBA" id="ARBA00023015"/>
    </source>
</evidence>
<accession>A0ABR2S8K5</accession>
<evidence type="ECO:0000256" key="6">
    <source>
        <dbReference type="ARBA" id="ARBA00023242"/>
    </source>
</evidence>
<dbReference type="Gene3D" id="2.20.25.80">
    <property type="entry name" value="WRKY domain"/>
    <property type="match status" value="1"/>
</dbReference>
<dbReference type="SUPFAM" id="SSF55008">
    <property type="entry name" value="HMA, heavy metal-associated domain"/>
    <property type="match status" value="1"/>
</dbReference>
<proteinExistence type="predicted"/>
<gene>
    <name evidence="10" type="ORF">V6N11_011287</name>
</gene>